<dbReference type="PANTHER" id="PTHR30217">
    <property type="entry name" value="PEPTIDASE U32 FAMILY"/>
    <property type="match status" value="1"/>
</dbReference>
<keyword evidence="3" id="KW-1185">Reference proteome</keyword>
<name>A0ABV4K4H7_9BACT</name>
<feature type="region of interest" description="Disordered" evidence="1">
    <location>
        <begin position="413"/>
        <end position="438"/>
    </location>
</feature>
<dbReference type="RefSeq" id="WP_371387065.1">
    <property type="nucleotide sequence ID" value="NZ_JBGLYH010000035.1"/>
</dbReference>
<dbReference type="PANTHER" id="PTHR30217:SF10">
    <property type="entry name" value="23S RRNA 5-HYDROXYCYTIDINE C2501 SYNTHASE"/>
    <property type="match status" value="1"/>
</dbReference>
<dbReference type="EMBL" id="JBGLYH010000035">
    <property type="protein sequence ID" value="MEZ7197550.1"/>
    <property type="molecule type" value="Genomic_DNA"/>
</dbReference>
<evidence type="ECO:0000313" key="2">
    <source>
        <dbReference type="EMBL" id="MEZ7197550.1"/>
    </source>
</evidence>
<dbReference type="Proteomes" id="UP001568698">
    <property type="component" value="Unassembled WGS sequence"/>
</dbReference>
<evidence type="ECO:0000313" key="3">
    <source>
        <dbReference type="Proteomes" id="UP001568698"/>
    </source>
</evidence>
<gene>
    <name evidence="2" type="ORF">AB6M95_12370</name>
</gene>
<protein>
    <submittedName>
        <fullName evidence="2">U32 family peptidase</fullName>
    </submittedName>
</protein>
<accession>A0ABV4K4H7</accession>
<dbReference type="InterPro" id="IPR001539">
    <property type="entry name" value="Peptidase_U32"/>
</dbReference>
<comment type="caution">
    <text evidence="2">The sequence shown here is derived from an EMBL/GenBank/DDBJ whole genome shotgun (WGS) entry which is preliminary data.</text>
</comment>
<reference evidence="2 3" key="1">
    <citation type="submission" date="2024-08" db="EMBL/GenBank/DDBJ databases">
        <title>Sulfate-reducing bacteria isolated from formation water of the oil field in Kazakhstan and description of Pseudodesulfovibrio sp.</title>
        <authorList>
            <person name="Bidzhieva S.K."/>
            <person name="Tourova T.P."/>
            <person name="Grouzdev D.S."/>
            <person name="Beletsky A.V."/>
            <person name="Sokolova D.S."/>
            <person name="Samigullina S.R."/>
            <person name="Poltaraus A.B."/>
            <person name="Avtukh A.N."/>
            <person name="Tereshina V.M."/>
            <person name="Zhaparov N.S."/>
            <person name="Mardanov A.V."/>
            <person name="Nazina T.N."/>
        </authorList>
    </citation>
    <scope>NUCLEOTIDE SEQUENCE [LARGE SCALE GENOMIC DNA]</scope>
    <source>
        <strain evidence="2 3">9FUS</strain>
    </source>
</reference>
<dbReference type="InterPro" id="IPR051454">
    <property type="entry name" value="RNA/ubiquinone_mod_enzymes"/>
</dbReference>
<evidence type="ECO:0000256" key="1">
    <source>
        <dbReference type="SAM" id="MobiDB-lite"/>
    </source>
</evidence>
<dbReference type="Pfam" id="PF01136">
    <property type="entry name" value="Peptidase_U32"/>
    <property type="match status" value="1"/>
</dbReference>
<feature type="region of interest" description="Disordered" evidence="1">
    <location>
        <begin position="287"/>
        <end position="309"/>
    </location>
</feature>
<organism evidence="2 3">
    <name type="scientific">Pseudodesulfovibrio karagichevae</name>
    <dbReference type="NCBI Taxonomy" id="3239305"/>
    <lineage>
        <taxon>Bacteria</taxon>
        <taxon>Pseudomonadati</taxon>
        <taxon>Thermodesulfobacteriota</taxon>
        <taxon>Desulfovibrionia</taxon>
        <taxon>Desulfovibrionales</taxon>
        <taxon>Desulfovibrionaceae</taxon>
    </lineage>
</organism>
<proteinExistence type="predicted"/>
<sequence>MSKKHIPEIMAPAGDKNAFLAAVAAGADAIYVGLKHFSARMQAQNFSISELAQLASLGRDRGTKTYVAMNTLVKPQDVESAGRLIDRLQRNVKPFALIVQDLAMLTLAKQAGYTGELHLSTLANVSHPAGLEVAKKLGANRVVLPRELNLDEVKLMADACPKDLDLEIFVHGALCHCVSGRCYWSSYLGGKSGLRGRCVQPCRRLYTKGKDQPERLFSCSDLSLDVLTKPLLSMDRVAAWKIEGRKKGPHYVFYTVKAYQMLRDNPQDAQAKKTAMELLDQALGRPSSHSVFLPQRPFQPVQPKEETSSGRLIGEIKRDQKKLFFEPREQLETGDLVRVGYEDQPGHRTIPIRRRVPKRGRMDIPFSKKQVGPPLPTGTKVFLVDRREPELVKQIRELEKELDFFPAPEMKESTFTPTWPKAAPRSRSKGRSNGKSFPRTESVSLFRLPPKGKTWDRPAFWLERSVLGKVAGKDTARAQWWLPPVIWPDEDKKYRSLIKEAARKGAREFVLNAPWQAAYFEDRKNMTLTAGPFCNTANKLALDVLRGLGFSSAIINPELPLEDLQGLAQNPPLPLGFVIKGLWPFGISRFLADSVPFDEAIKSPMNEVAFVRKYGQNNWIFPGWEVDLTKESRTLEKLGYRTFVTMLEPWPRNVPRPTRTSEFNWRLKLL</sequence>